<comment type="caution">
    <text evidence="2">The sequence shown here is derived from an EMBL/GenBank/DDBJ whole genome shotgun (WGS) entry which is preliminary data.</text>
</comment>
<feature type="compositionally biased region" description="Low complexity" evidence="1">
    <location>
        <begin position="143"/>
        <end position="152"/>
    </location>
</feature>
<evidence type="ECO:0000256" key="1">
    <source>
        <dbReference type="SAM" id="MobiDB-lite"/>
    </source>
</evidence>
<gene>
    <name evidence="2" type="ORF">G7Z17_g6900</name>
</gene>
<dbReference type="OrthoDB" id="5239162at2759"/>
<sequence>MAPHNSQWEDQIKGFRKNRRLLVARGIPFSATRAAFETDLRAKLTKPDSVIFFWPSPSPSSANYNNPAHQNRSSKKVCVSSGNTPTLATAVSTTTAPATPTFTTAAPATPAIDAPTMAPSTAPFMAPTIAAPMATTPAATTINASSWQLRPQPLRPSPRDFLSVASRSDMGARRGSRRGGQEPEQRR</sequence>
<accession>A0A9P5H4K0</accession>
<dbReference type="AlphaFoldDB" id="A0A9P5H4K0"/>
<reference evidence="2" key="1">
    <citation type="submission" date="2020-03" db="EMBL/GenBank/DDBJ databases">
        <title>Draft Genome Sequence of Cylindrodendrum hubeiense.</title>
        <authorList>
            <person name="Buettner E."/>
            <person name="Kellner H."/>
        </authorList>
    </citation>
    <scope>NUCLEOTIDE SEQUENCE</scope>
    <source>
        <strain evidence="2">IHI 201604</strain>
    </source>
</reference>
<keyword evidence="3" id="KW-1185">Reference proteome</keyword>
<evidence type="ECO:0000313" key="3">
    <source>
        <dbReference type="Proteomes" id="UP000722485"/>
    </source>
</evidence>
<name>A0A9P5H4K0_9HYPO</name>
<proteinExistence type="predicted"/>
<dbReference type="EMBL" id="JAANBB010000142">
    <property type="protein sequence ID" value="KAF7548674.1"/>
    <property type="molecule type" value="Genomic_DNA"/>
</dbReference>
<dbReference type="Proteomes" id="UP000722485">
    <property type="component" value="Unassembled WGS sequence"/>
</dbReference>
<organism evidence="2 3">
    <name type="scientific">Cylindrodendrum hubeiense</name>
    <dbReference type="NCBI Taxonomy" id="595255"/>
    <lineage>
        <taxon>Eukaryota</taxon>
        <taxon>Fungi</taxon>
        <taxon>Dikarya</taxon>
        <taxon>Ascomycota</taxon>
        <taxon>Pezizomycotina</taxon>
        <taxon>Sordariomycetes</taxon>
        <taxon>Hypocreomycetidae</taxon>
        <taxon>Hypocreales</taxon>
        <taxon>Nectriaceae</taxon>
        <taxon>Cylindrodendrum</taxon>
    </lineage>
</organism>
<feature type="region of interest" description="Disordered" evidence="1">
    <location>
        <begin position="143"/>
        <end position="187"/>
    </location>
</feature>
<evidence type="ECO:0000313" key="2">
    <source>
        <dbReference type="EMBL" id="KAF7548674.1"/>
    </source>
</evidence>
<protein>
    <submittedName>
        <fullName evidence="2">Uncharacterized protein</fullName>
    </submittedName>
</protein>